<dbReference type="EMBL" id="FXAZ01000001">
    <property type="protein sequence ID" value="SMG09247.1"/>
    <property type="molecule type" value="Genomic_DNA"/>
</dbReference>
<keyword evidence="3 5" id="KW-0732">Signal</keyword>
<feature type="domain" description="Solute-binding protein family 5" evidence="6">
    <location>
        <begin position="121"/>
        <end position="502"/>
    </location>
</feature>
<dbReference type="PANTHER" id="PTHR30290:SF81">
    <property type="entry name" value="OLIGOPEPTIDE-BINDING PROTEIN OPPA"/>
    <property type="match status" value="1"/>
</dbReference>
<evidence type="ECO:0000256" key="4">
    <source>
        <dbReference type="SAM" id="MobiDB-lite"/>
    </source>
</evidence>
<dbReference type="Gene3D" id="3.90.76.10">
    <property type="entry name" value="Dipeptide-binding Protein, Domain 1"/>
    <property type="match status" value="1"/>
</dbReference>
<dbReference type="PROSITE" id="PS51257">
    <property type="entry name" value="PROKAR_LIPOPROTEIN"/>
    <property type="match status" value="1"/>
</dbReference>
<dbReference type="InterPro" id="IPR023765">
    <property type="entry name" value="SBP_5_CS"/>
</dbReference>
<dbReference type="OrthoDB" id="9796817at2"/>
<evidence type="ECO:0000256" key="2">
    <source>
        <dbReference type="ARBA" id="ARBA00005695"/>
    </source>
</evidence>
<protein>
    <submittedName>
        <fullName evidence="7">Peptide/nickel transport system substrate-binding protein</fullName>
    </submittedName>
</protein>
<dbReference type="InterPro" id="IPR000914">
    <property type="entry name" value="SBP_5_dom"/>
</dbReference>
<accession>A0A1X7I4T0</accession>
<comment type="similarity">
    <text evidence="2">Belongs to the bacterial solute-binding protein 5 family.</text>
</comment>
<dbReference type="SUPFAM" id="SSF53850">
    <property type="entry name" value="Periplasmic binding protein-like II"/>
    <property type="match status" value="1"/>
</dbReference>
<dbReference type="CDD" id="cd00995">
    <property type="entry name" value="PBP2_NikA_DppA_OppA_like"/>
    <property type="match status" value="1"/>
</dbReference>
<feature type="region of interest" description="Disordered" evidence="4">
    <location>
        <begin position="26"/>
        <end position="71"/>
    </location>
</feature>
<dbReference type="PROSITE" id="PS01040">
    <property type="entry name" value="SBP_BACTERIAL_5"/>
    <property type="match status" value="1"/>
</dbReference>
<dbReference type="PANTHER" id="PTHR30290">
    <property type="entry name" value="PERIPLASMIC BINDING COMPONENT OF ABC TRANSPORTER"/>
    <property type="match status" value="1"/>
</dbReference>
<dbReference type="Gene3D" id="3.10.105.10">
    <property type="entry name" value="Dipeptide-binding Protein, Domain 3"/>
    <property type="match status" value="1"/>
</dbReference>
<gene>
    <name evidence="7" type="ORF">SAMN06295960_0114</name>
</gene>
<evidence type="ECO:0000313" key="7">
    <source>
        <dbReference type="EMBL" id="SMG09247.1"/>
    </source>
</evidence>
<dbReference type="InterPro" id="IPR039424">
    <property type="entry name" value="SBP_5"/>
</dbReference>
<dbReference type="GO" id="GO:1904680">
    <property type="term" value="F:peptide transmembrane transporter activity"/>
    <property type="evidence" value="ECO:0007669"/>
    <property type="project" value="TreeGrafter"/>
</dbReference>
<comment type="subcellular location">
    <subcellularLocation>
        <location evidence="1">Cell membrane</location>
        <topology evidence="1">Lipid-anchor</topology>
    </subcellularLocation>
</comment>
<dbReference type="GO" id="GO:0042597">
    <property type="term" value="C:periplasmic space"/>
    <property type="evidence" value="ECO:0007669"/>
    <property type="project" value="UniProtKB-ARBA"/>
</dbReference>
<name>A0A1X7I4T0_9BACL</name>
<dbReference type="GO" id="GO:0015833">
    <property type="term" value="P:peptide transport"/>
    <property type="evidence" value="ECO:0007669"/>
    <property type="project" value="TreeGrafter"/>
</dbReference>
<evidence type="ECO:0000256" key="1">
    <source>
        <dbReference type="ARBA" id="ARBA00004193"/>
    </source>
</evidence>
<evidence type="ECO:0000313" key="8">
    <source>
        <dbReference type="Proteomes" id="UP000193834"/>
    </source>
</evidence>
<feature type="chain" id="PRO_5039230792" evidence="5">
    <location>
        <begin position="22"/>
        <end position="583"/>
    </location>
</feature>
<organism evidence="7 8">
    <name type="scientific">Paenibacillus aquistagni</name>
    <dbReference type="NCBI Taxonomy" id="1852522"/>
    <lineage>
        <taxon>Bacteria</taxon>
        <taxon>Bacillati</taxon>
        <taxon>Bacillota</taxon>
        <taxon>Bacilli</taxon>
        <taxon>Bacillales</taxon>
        <taxon>Paenibacillaceae</taxon>
        <taxon>Paenibacillus</taxon>
    </lineage>
</organism>
<dbReference type="STRING" id="1852522.SAMN06295960_0114"/>
<dbReference type="GO" id="GO:0043190">
    <property type="term" value="C:ATP-binding cassette (ABC) transporter complex"/>
    <property type="evidence" value="ECO:0007669"/>
    <property type="project" value="InterPro"/>
</dbReference>
<dbReference type="InterPro" id="IPR030678">
    <property type="entry name" value="Peptide/Ni-bd"/>
</dbReference>
<sequence>MKKRLLTVLSLVLALTLVLSACGGNDSASSTGNGNTNTNNSSEGNSNEGGGDEIITNGVIPASDPSKNPAAATNRTDTVIIGMTAPNGIFNPLFAETTYDVYVAEALFDSLVKIEKDGSYSPQMADYEVSEDGLVYTFTLKDGIKWTDGTPVTAKDIAFSRTLLFDSSYDGPTDVMQSAPIKGGQDYKDGKATSISGIKVVNDKTIEFTMDSVNPLALATLGSGVIPEHYYGKDYKQGNLGFMKDLFTKPLGNGAYILKKFAPGQEVVMEANPDYYAGAPKVKNLIYKVTTDETLVSNLQTGETDMDFPTASKDQIEDIKAMGFLDTQIFPTNGYGYIAMNHNDPKFKDQKVRQALTYGLDRQQIVDAVYQGYAKVINVPQSDLSWSYTDEGIEKYDFDLEKAKQLLDEAGWVPGADGIREKDGVKFKINFAATSPNPVNDAIIPIATANYKELGIDFVAEQMDFNAVIDKRKKGDFDMLFMAWGLTPDPQSMQNVYMTSGSQNDIGYSNAKIDELFKKTGSTVNQEERKELFKQVYQEMNADLPYIYLYQRSDMWSMNNRVKGFDLSPYKNFTGDLNVISVQ</sequence>
<keyword evidence="8" id="KW-1185">Reference proteome</keyword>
<evidence type="ECO:0000259" key="6">
    <source>
        <dbReference type="Pfam" id="PF00496"/>
    </source>
</evidence>
<feature type="signal peptide" evidence="5">
    <location>
        <begin position="1"/>
        <end position="21"/>
    </location>
</feature>
<dbReference type="Pfam" id="PF00496">
    <property type="entry name" value="SBP_bac_5"/>
    <property type="match status" value="1"/>
</dbReference>
<dbReference type="PIRSF" id="PIRSF002741">
    <property type="entry name" value="MppA"/>
    <property type="match status" value="1"/>
</dbReference>
<evidence type="ECO:0000256" key="3">
    <source>
        <dbReference type="ARBA" id="ARBA00022729"/>
    </source>
</evidence>
<feature type="compositionally biased region" description="Low complexity" evidence="4">
    <location>
        <begin position="26"/>
        <end position="46"/>
    </location>
</feature>
<proteinExistence type="inferred from homology"/>
<evidence type="ECO:0000256" key="5">
    <source>
        <dbReference type="SAM" id="SignalP"/>
    </source>
</evidence>
<dbReference type="AlphaFoldDB" id="A0A1X7I4T0"/>
<reference evidence="7 8" key="1">
    <citation type="submission" date="2017-04" db="EMBL/GenBank/DDBJ databases">
        <authorList>
            <person name="Afonso C.L."/>
            <person name="Miller P.J."/>
            <person name="Scott M.A."/>
            <person name="Spackman E."/>
            <person name="Goraichik I."/>
            <person name="Dimitrov K.M."/>
            <person name="Suarez D.L."/>
            <person name="Swayne D.E."/>
        </authorList>
    </citation>
    <scope>NUCLEOTIDE SEQUENCE [LARGE SCALE GENOMIC DNA]</scope>
    <source>
        <strain evidence="7 8">11</strain>
    </source>
</reference>
<dbReference type="Gene3D" id="3.40.190.10">
    <property type="entry name" value="Periplasmic binding protein-like II"/>
    <property type="match status" value="1"/>
</dbReference>
<dbReference type="RefSeq" id="WP_085492426.1">
    <property type="nucleotide sequence ID" value="NZ_FXAZ01000001.1"/>
</dbReference>
<dbReference type="Proteomes" id="UP000193834">
    <property type="component" value="Unassembled WGS sequence"/>
</dbReference>